<feature type="signal peptide" evidence="1">
    <location>
        <begin position="1"/>
        <end position="19"/>
    </location>
</feature>
<evidence type="ECO:0000256" key="1">
    <source>
        <dbReference type="SAM" id="SignalP"/>
    </source>
</evidence>
<name>A0A172TWC6_9BACT</name>
<dbReference type="EMBL" id="CP011390">
    <property type="protein sequence ID" value="ANE51184.1"/>
    <property type="molecule type" value="Genomic_DNA"/>
</dbReference>
<dbReference type="SUPFAM" id="SSF160574">
    <property type="entry name" value="BT0923-like"/>
    <property type="match status" value="1"/>
</dbReference>
<evidence type="ECO:0000313" key="3">
    <source>
        <dbReference type="Proteomes" id="UP000077177"/>
    </source>
</evidence>
<dbReference type="Proteomes" id="UP000077177">
    <property type="component" value="Chromosome"/>
</dbReference>
<keyword evidence="1" id="KW-0732">Signal</keyword>
<accession>A0A172TWC6</accession>
<dbReference type="Gene3D" id="3.10.450.360">
    <property type="match status" value="1"/>
</dbReference>
<gene>
    <name evidence="2" type="ORF">SY85_12400</name>
</gene>
<feature type="chain" id="PRO_5008001256" evidence="1">
    <location>
        <begin position="20"/>
        <end position="146"/>
    </location>
</feature>
<reference evidence="3" key="1">
    <citation type="submission" date="2015-01" db="EMBL/GenBank/DDBJ databases">
        <title>Flavisolibacter sp./LCS9/ whole genome sequencing.</title>
        <authorList>
            <person name="Kim M.K."/>
            <person name="Srinivasan S."/>
            <person name="Lee J.-J."/>
        </authorList>
    </citation>
    <scope>NUCLEOTIDE SEQUENCE [LARGE SCALE GENOMIC DNA]</scope>
    <source>
        <strain evidence="3">LCS9</strain>
    </source>
</reference>
<proteinExistence type="predicted"/>
<dbReference type="OrthoDB" id="678457at2"/>
<sequence>MKKLLLCLVTAIFSLTVFAATPTIVNEKVLKAFNASFKDAQQVIWEEHTDVYEVKFVQNQIRSRVTYDVNGNILKTMRYYYEDQLPIFIRGKLKQKFPGTKVFGVTEVATPDQLNYHIVLEGAKHWTIVVCDSMGYMMVDKKYNKA</sequence>
<dbReference type="RefSeq" id="WP_066404934.1">
    <property type="nucleotide sequence ID" value="NZ_CP011390.1"/>
</dbReference>
<dbReference type="KEGG" id="fla:SY85_12400"/>
<evidence type="ECO:0000313" key="2">
    <source>
        <dbReference type="EMBL" id="ANE51184.1"/>
    </source>
</evidence>
<organism evidence="2 3">
    <name type="scientific">Flavisolibacter tropicus</name>
    <dbReference type="NCBI Taxonomy" id="1492898"/>
    <lineage>
        <taxon>Bacteria</taxon>
        <taxon>Pseudomonadati</taxon>
        <taxon>Bacteroidota</taxon>
        <taxon>Chitinophagia</taxon>
        <taxon>Chitinophagales</taxon>
        <taxon>Chitinophagaceae</taxon>
        <taxon>Flavisolibacter</taxon>
    </lineage>
</organism>
<reference evidence="2 3" key="2">
    <citation type="journal article" date="2016" name="Int. J. Syst. Evol. Microbiol.">
        <title>Flavisolibacter tropicus sp. nov., isolated from tropical soil.</title>
        <authorList>
            <person name="Lee J.J."/>
            <person name="Kang M.S."/>
            <person name="Kim G.S."/>
            <person name="Lee C.S."/>
            <person name="Lim S."/>
            <person name="Lee J."/>
            <person name="Roh S.H."/>
            <person name="Kang H."/>
            <person name="Ha J.M."/>
            <person name="Bae S."/>
            <person name="Jung H.Y."/>
            <person name="Kim M.K."/>
        </authorList>
    </citation>
    <scope>NUCLEOTIDE SEQUENCE [LARGE SCALE GENOMIC DNA]</scope>
    <source>
        <strain evidence="2 3">LCS9</strain>
    </source>
</reference>
<protein>
    <submittedName>
        <fullName evidence="2">Uncharacterized protein</fullName>
    </submittedName>
</protein>
<dbReference type="AlphaFoldDB" id="A0A172TWC6"/>
<keyword evidence="3" id="KW-1185">Reference proteome</keyword>